<dbReference type="PANTHER" id="PTHR37291">
    <property type="entry name" value="5-METHYLCYTOSINE-SPECIFIC RESTRICTION ENZYME B"/>
    <property type="match status" value="1"/>
</dbReference>
<reference evidence="3" key="1">
    <citation type="submission" date="2021-12" db="EMBL/GenBank/DDBJ databases">
        <authorList>
            <person name="Rodrigo-Torres L."/>
            <person name="Arahal R. D."/>
            <person name="Lucena T."/>
        </authorList>
    </citation>
    <scope>NUCLEOTIDE SEQUENCE</scope>
    <source>
        <strain evidence="3">CECT 8419</strain>
    </source>
</reference>
<dbReference type="InterPro" id="IPR011704">
    <property type="entry name" value="ATPase_dyneun-rel_AAA"/>
</dbReference>
<dbReference type="SUPFAM" id="SSF52540">
    <property type="entry name" value="P-loop containing nucleoside triphosphate hydrolases"/>
    <property type="match status" value="1"/>
</dbReference>
<dbReference type="Gene3D" id="3.40.50.300">
    <property type="entry name" value="P-loop containing nucleotide triphosphate hydrolases"/>
    <property type="match status" value="1"/>
</dbReference>
<dbReference type="Pfam" id="PF07728">
    <property type="entry name" value="AAA_5"/>
    <property type="match status" value="1"/>
</dbReference>
<dbReference type="PANTHER" id="PTHR37291:SF1">
    <property type="entry name" value="TYPE IV METHYL-DIRECTED RESTRICTION ENZYME ECOKMCRB SUBUNIT"/>
    <property type="match status" value="1"/>
</dbReference>
<dbReference type="InterPro" id="IPR027417">
    <property type="entry name" value="P-loop_NTPase"/>
</dbReference>
<evidence type="ECO:0000256" key="1">
    <source>
        <dbReference type="SAM" id="MobiDB-lite"/>
    </source>
</evidence>
<dbReference type="EMBL" id="CAKLPZ010000001">
    <property type="protein sequence ID" value="CAH0999706.1"/>
    <property type="molecule type" value="Genomic_DNA"/>
</dbReference>
<keyword evidence="4" id="KW-1185">Reference proteome</keyword>
<evidence type="ECO:0000259" key="2">
    <source>
        <dbReference type="Pfam" id="PF07728"/>
    </source>
</evidence>
<evidence type="ECO:0000313" key="4">
    <source>
        <dbReference type="Proteomes" id="UP000837803"/>
    </source>
</evidence>
<proteinExistence type="predicted"/>
<feature type="region of interest" description="Disordered" evidence="1">
    <location>
        <begin position="196"/>
        <end position="230"/>
    </location>
</feature>
<feature type="domain" description="ATPase dynein-related AAA" evidence="2">
    <location>
        <begin position="521"/>
        <end position="603"/>
    </location>
</feature>
<accession>A0ABM9AYB0</accession>
<protein>
    <recommendedName>
        <fullName evidence="2">ATPase dynein-related AAA domain-containing protein</fullName>
    </recommendedName>
</protein>
<comment type="caution">
    <text evidence="3">The sequence shown here is derived from an EMBL/GenBank/DDBJ whole genome shotgun (WGS) entry which is preliminary data.</text>
</comment>
<dbReference type="RefSeq" id="WP_238749914.1">
    <property type="nucleotide sequence ID" value="NZ_CAKLPZ010000001.1"/>
</dbReference>
<evidence type="ECO:0000313" key="3">
    <source>
        <dbReference type="EMBL" id="CAH0999706.1"/>
    </source>
</evidence>
<sequence length="738" mass="83487">MTYQEYERTVYDWLLGLQRRQSELRFSTRQKASKGARDDLFIGTEHSRYFSTTFWTIPIAYPGVAGGLINLLFRQKASVFSYEFYVRAPRTVGDDQQLAACLDLAQRLRLLDQPLLLRARPPRAGTKDEMLVIQGKESSYRSLDDLLTDAEDDLLTFLPLVDRLIEEVKQYHPAFVAHRITAAEYARMQELVEQRQLPHRAEDTPPQQLAEDPAPYGASSRPVDRDPGIPLNQIFYGPPGTGKTYETVNEAVRITNPAFPIGERSRRLVREEYRRLVSEGRIVFTTFHQSLSYEDFVEGIKPRLQSGGHGTGEEAAGDLGFTLASGIFRELVDTVRTANRAASMASTQAGLRIDKQLIRRGQPYKMSLGNVRDANDAVIYDYCIANDCISLGYGIAIDFTGVANEREILARIQQQRGDGQSDYGYELTAVRNFVVAMQPGDLVFVPDGLQTIRAVGVVTGDYYHKVDAPIRHAQFRPVRWLYQNIAYPIKTVYGRQFSVQTVYPMEKSVLQAGLEREHDHRPASNNYVLIIDEINRGNVSRIFGELITLLEPDKRLGQPEELTVTLPYSRDTFGVPANLYLIGTMNTADRSVDALDSALRRRFTFRELTARPDLLADRRVGEVELSAVLQTINDRVERLLDKDHRIGHAYFMPIDGTVVSLQAVLASQVIPLLEEYFFGDTEKLRLVLGTGFFERLDTFVSFAPGTGETYHDGQPRYRLLDIRDMSEAGLVRALTELM</sequence>
<dbReference type="InterPro" id="IPR052934">
    <property type="entry name" value="Methyl-DNA_Rec/Restrict_Enz"/>
</dbReference>
<organism evidence="3 4">
    <name type="scientific">Neolewinella maritima</name>
    <dbReference type="NCBI Taxonomy" id="1383882"/>
    <lineage>
        <taxon>Bacteria</taxon>
        <taxon>Pseudomonadati</taxon>
        <taxon>Bacteroidota</taxon>
        <taxon>Saprospiria</taxon>
        <taxon>Saprospirales</taxon>
        <taxon>Lewinellaceae</taxon>
        <taxon>Neolewinella</taxon>
    </lineage>
</organism>
<gene>
    <name evidence="3" type="ORF">LEM8419_01006</name>
</gene>
<dbReference type="Proteomes" id="UP000837803">
    <property type="component" value="Unassembled WGS sequence"/>
</dbReference>
<name>A0ABM9AYB0_9BACT</name>